<dbReference type="InterPro" id="IPR036986">
    <property type="entry name" value="S4_RNA-bd_sf"/>
</dbReference>
<dbReference type="PANTHER" id="PTHR47683:SF2">
    <property type="entry name" value="RNA-BINDING S4 DOMAIN-CONTAINING PROTEIN"/>
    <property type="match status" value="1"/>
</dbReference>
<feature type="domain" description="RNA-binding S4" evidence="1">
    <location>
        <begin position="1"/>
        <end position="54"/>
    </location>
</feature>
<name>A0A382THM2_9ZZZZ</name>
<organism evidence="2">
    <name type="scientific">marine metagenome</name>
    <dbReference type="NCBI Taxonomy" id="408172"/>
    <lineage>
        <taxon>unclassified sequences</taxon>
        <taxon>metagenomes</taxon>
        <taxon>ecological metagenomes</taxon>
    </lineage>
</organism>
<reference evidence="2" key="1">
    <citation type="submission" date="2018-05" db="EMBL/GenBank/DDBJ databases">
        <authorList>
            <person name="Lanie J.A."/>
            <person name="Ng W.-L."/>
            <person name="Kazmierczak K.M."/>
            <person name="Andrzejewski T.M."/>
            <person name="Davidsen T.M."/>
            <person name="Wayne K.J."/>
            <person name="Tettelin H."/>
            <person name="Glass J.I."/>
            <person name="Rusch D."/>
            <person name="Podicherti R."/>
            <person name="Tsui H.-C.T."/>
            <person name="Winkler M.E."/>
        </authorList>
    </citation>
    <scope>NUCLEOTIDE SEQUENCE</scope>
</reference>
<dbReference type="Gene3D" id="3.10.290.10">
    <property type="entry name" value="RNA-binding S4 domain"/>
    <property type="match status" value="1"/>
</dbReference>
<evidence type="ECO:0000313" key="2">
    <source>
        <dbReference type="EMBL" id="SVD21007.1"/>
    </source>
</evidence>
<accession>A0A382THM2</accession>
<dbReference type="PROSITE" id="PS50889">
    <property type="entry name" value="S4"/>
    <property type="match status" value="1"/>
</dbReference>
<dbReference type="InterPro" id="IPR002942">
    <property type="entry name" value="S4_RNA-bd"/>
</dbReference>
<feature type="non-terminal residue" evidence="2">
    <location>
        <position position="60"/>
    </location>
</feature>
<dbReference type="SUPFAM" id="SSF55174">
    <property type="entry name" value="Alpha-L RNA-binding motif"/>
    <property type="match status" value="1"/>
</dbReference>
<proteinExistence type="predicted"/>
<dbReference type="PANTHER" id="PTHR47683">
    <property type="entry name" value="PSEUDOURIDINE SYNTHASE FAMILY PROTEIN-RELATED"/>
    <property type="match status" value="1"/>
</dbReference>
<dbReference type="Pfam" id="PF01479">
    <property type="entry name" value="S4"/>
    <property type="match status" value="1"/>
</dbReference>
<protein>
    <recommendedName>
        <fullName evidence="1">RNA-binding S4 domain-containing protein</fullName>
    </recommendedName>
</protein>
<evidence type="ECO:0000259" key="1">
    <source>
        <dbReference type="SMART" id="SM00363"/>
    </source>
</evidence>
<dbReference type="InterPro" id="IPR050343">
    <property type="entry name" value="RsuA_PseudoU_synthase"/>
</dbReference>
<dbReference type="AlphaFoldDB" id="A0A382THM2"/>
<dbReference type="EMBL" id="UINC01136316">
    <property type="protein sequence ID" value="SVD21007.1"/>
    <property type="molecule type" value="Genomic_DNA"/>
</dbReference>
<dbReference type="CDD" id="cd00165">
    <property type="entry name" value="S4"/>
    <property type="match status" value="1"/>
</dbReference>
<dbReference type="GO" id="GO:0003723">
    <property type="term" value="F:RNA binding"/>
    <property type="evidence" value="ECO:0007669"/>
    <property type="project" value="InterPro"/>
</dbReference>
<dbReference type="SMART" id="SM00363">
    <property type="entry name" value="S4"/>
    <property type="match status" value="1"/>
</dbReference>
<sequence length="60" mass="6824">MRIAKYISNSGLCSRRDAEKLIYKKKVYINGLLCESPAIKVSIEDKILVNSKIIEIINKV</sequence>
<gene>
    <name evidence="2" type="ORF">METZ01_LOCUS373861</name>
</gene>